<feature type="non-terminal residue" evidence="1">
    <location>
        <position position="1"/>
    </location>
</feature>
<accession>A0A9N9DX20</accession>
<comment type="caution">
    <text evidence="1">The sequence shown here is derived from an EMBL/GenBank/DDBJ whole genome shotgun (WGS) entry which is preliminary data.</text>
</comment>
<dbReference type="AlphaFoldDB" id="A0A9N9DX20"/>
<evidence type="ECO:0000313" key="2">
    <source>
        <dbReference type="Proteomes" id="UP000789508"/>
    </source>
</evidence>
<proteinExistence type="predicted"/>
<dbReference type="EMBL" id="CAJVPS010009655">
    <property type="protein sequence ID" value="CAG8652299.1"/>
    <property type="molecule type" value="Genomic_DNA"/>
</dbReference>
<keyword evidence="2" id="KW-1185">Reference proteome</keyword>
<protein>
    <submittedName>
        <fullName evidence="1">9826_t:CDS:1</fullName>
    </submittedName>
</protein>
<name>A0A9N9DX20_9GLOM</name>
<gene>
    <name evidence="1" type="ORF">ALEPTO_LOCUS10058</name>
</gene>
<evidence type="ECO:0000313" key="1">
    <source>
        <dbReference type="EMBL" id="CAG8652299.1"/>
    </source>
</evidence>
<sequence length="70" mass="7445">VLLVVYPVPPQIAVVTNPIPATDCNIAYKLPDVTAPPYVDIKAAIPLVVNPSPFTAGPGPEFFFVSQKLL</sequence>
<dbReference type="OrthoDB" id="10509564at2759"/>
<organism evidence="1 2">
    <name type="scientific">Ambispora leptoticha</name>
    <dbReference type="NCBI Taxonomy" id="144679"/>
    <lineage>
        <taxon>Eukaryota</taxon>
        <taxon>Fungi</taxon>
        <taxon>Fungi incertae sedis</taxon>
        <taxon>Mucoromycota</taxon>
        <taxon>Glomeromycotina</taxon>
        <taxon>Glomeromycetes</taxon>
        <taxon>Archaeosporales</taxon>
        <taxon>Ambisporaceae</taxon>
        <taxon>Ambispora</taxon>
    </lineage>
</organism>
<dbReference type="Proteomes" id="UP000789508">
    <property type="component" value="Unassembled WGS sequence"/>
</dbReference>
<reference evidence="1" key="1">
    <citation type="submission" date="2021-06" db="EMBL/GenBank/DDBJ databases">
        <authorList>
            <person name="Kallberg Y."/>
            <person name="Tangrot J."/>
            <person name="Rosling A."/>
        </authorList>
    </citation>
    <scope>NUCLEOTIDE SEQUENCE</scope>
    <source>
        <strain evidence="1">FL130A</strain>
    </source>
</reference>